<accession>A0A392SLD8</accession>
<comment type="caution">
    <text evidence="1">The sequence shown here is derived from an EMBL/GenBank/DDBJ whole genome shotgun (WGS) entry which is preliminary data.</text>
</comment>
<proteinExistence type="predicted"/>
<evidence type="ECO:0000313" key="2">
    <source>
        <dbReference type="Proteomes" id="UP000265520"/>
    </source>
</evidence>
<dbReference type="Proteomes" id="UP000265520">
    <property type="component" value="Unassembled WGS sequence"/>
</dbReference>
<evidence type="ECO:0000313" key="1">
    <source>
        <dbReference type="EMBL" id="MCI49252.1"/>
    </source>
</evidence>
<reference evidence="1 2" key="1">
    <citation type="journal article" date="2018" name="Front. Plant Sci.">
        <title>Red Clover (Trifolium pratense) and Zigzag Clover (T. medium) - A Picture of Genomic Similarities and Differences.</title>
        <authorList>
            <person name="Dluhosova J."/>
            <person name="Istvanek J."/>
            <person name="Nedelnik J."/>
            <person name="Repkova J."/>
        </authorList>
    </citation>
    <scope>NUCLEOTIDE SEQUENCE [LARGE SCALE GENOMIC DNA]</scope>
    <source>
        <strain evidence="2">cv. 10/8</strain>
        <tissue evidence="1">Leaf</tissue>
    </source>
</reference>
<name>A0A392SLD8_9FABA</name>
<sequence length="78" mass="9044">MHKSTQFPVFARRAICPARRAVVRYTGKFEFLYRHVAPDHPARRATSRSYPLTTCFNGAPRQTRMRDAQLPEEITVIP</sequence>
<feature type="non-terminal residue" evidence="1">
    <location>
        <position position="78"/>
    </location>
</feature>
<organism evidence="1 2">
    <name type="scientific">Trifolium medium</name>
    <dbReference type="NCBI Taxonomy" id="97028"/>
    <lineage>
        <taxon>Eukaryota</taxon>
        <taxon>Viridiplantae</taxon>
        <taxon>Streptophyta</taxon>
        <taxon>Embryophyta</taxon>
        <taxon>Tracheophyta</taxon>
        <taxon>Spermatophyta</taxon>
        <taxon>Magnoliopsida</taxon>
        <taxon>eudicotyledons</taxon>
        <taxon>Gunneridae</taxon>
        <taxon>Pentapetalae</taxon>
        <taxon>rosids</taxon>
        <taxon>fabids</taxon>
        <taxon>Fabales</taxon>
        <taxon>Fabaceae</taxon>
        <taxon>Papilionoideae</taxon>
        <taxon>50 kb inversion clade</taxon>
        <taxon>NPAAA clade</taxon>
        <taxon>Hologalegina</taxon>
        <taxon>IRL clade</taxon>
        <taxon>Trifolieae</taxon>
        <taxon>Trifolium</taxon>
    </lineage>
</organism>
<protein>
    <submittedName>
        <fullName evidence="1">Uncharacterized protein</fullName>
    </submittedName>
</protein>
<dbReference type="AlphaFoldDB" id="A0A392SLD8"/>
<keyword evidence="2" id="KW-1185">Reference proteome</keyword>
<dbReference type="EMBL" id="LXQA010398456">
    <property type="protein sequence ID" value="MCI49252.1"/>
    <property type="molecule type" value="Genomic_DNA"/>
</dbReference>